<proteinExistence type="predicted"/>
<evidence type="ECO:0000313" key="1">
    <source>
        <dbReference type="EMBL" id="MBA0016682.1"/>
    </source>
</evidence>
<organism evidence="1 2">
    <name type="scientific">Pseudolactococcus laudensis</name>
    <dbReference type="NCBI Taxonomy" id="1494461"/>
    <lineage>
        <taxon>Bacteria</taxon>
        <taxon>Bacillati</taxon>
        <taxon>Bacillota</taxon>
        <taxon>Bacilli</taxon>
        <taxon>Lactobacillales</taxon>
        <taxon>Streptococcaceae</taxon>
        <taxon>Pseudolactococcus</taxon>
    </lineage>
</organism>
<sequence length="99" mass="11751">MRKNGDSFGWLKDFYHELLKQTDSMSYKNNYQFKMVSSEYRYSNSMNTRGSAQFKFITKLNCLEMTRRVKDILAMEMLDIHLVSVMIEELYAVIENIIG</sequence>
<comment type="caution">
    <text evidence="1">The sequence shown here is derived from an EMBL/GenBank/DDBJ whole genome shotgun (WGS) entry which is preliminary data.</text>
</comment>
<name>A0A7V8N147_9LACT</name>
<dbReference type="Proteomes" id="UP000530186">
    <property type="component" value="Unassembled WGS sequence"/>
</dbReference>
<dbReference type="EMBL" id="JACBNY010000008">
    <property type="protein sequence ID" value="MBA0016682.1"/>
    <property type="molecule type" value="Genomic_DNA"/>
</dbReference>
<dbReference type="RefSeq" id="WP_180746867.1">
    <property type="nucleotide sequence ID" value="NZ_CBCRWQ010000009.1"/>
</dbReference>
<keyword evidence="2" id="KW-1185">Reference proteome</keyword>
<reference evidence="1 2" key="1">
    <citation type="submission" date="2020-07" db="EMBL/GenBank/DDBJ databases">
        <authorList>
            <person name="Hilgarth M."/>
            <person name="Werum V."/>
            <person name="Vogel R.F."/>
        </authorList>
    </citation>
    <scope>NUCLEOTIDE SEQUENCE [LARGE SCALE GENOMIC DNA]</scope>
    <source>
        <strain evidence="1 2">DSM 28961</strain>
    </source>
</reference>
<gene>
    <name evidence="1" type="ORF">HZR21_05925</name>
</gene>
<dbReference type="GeneID" id="303195049"/>
<accession>A0A7V8N147</accession>
<evidence type="ECO:0000313" key="2">
    <source>
        <dbReference type="Proteomes" id="UP000530186"/>
    </source>
</evidence>
<protein>
    <submittedName>
        <fullName evidence="1">Uncharacterized protein</fullName>
    </submittedName>
</protein>
<dbReference type="AlphaFoldDB" id="A0A7V8N147"/>